<protein>
    <recommendedName>
        <fullName evidence="1">HTH LytTR-type domain-containing protein</fullName>
    </recommendedName>
</protein>
<keyword evidence="3" id="KW-1185">Reference proteome</keyword>
<sequence>MIKLRIDWKRPVAYVSGDENYTTLHYPDGSTLLVAYTVSWVTTKLNLLRIHNRISVNRAYVYGWIRHDARTMAVGVTMSTFIKSLEVARRRVAYVEEQLSKPS</sequence>
<feature type="domain" description="HTH LytTR-type" evidence="1">
    <location>
        <begin position="9"/>
        <end position="100"/>
    </location>
</feature>
<dbReference type="RefSeq" id="WP_100993280.1">
    <property type="nucleotide sequence ID" value="NZ_CP025096.1"/>
</dbReference>
<dbReference type="Pfam" id="PF04397">
    <property type="entry name" value="LytTR"/>
    <property type="match status" value="1"/>
</dbReference>
<dbReference type="SMART" id="SM00850">
    <property type="entry name" value="LytTR"/>
    <property type="match status" value="1"/>
</dbReference>
<dbReference type="EMBL" id="CP025096">
    <property type="protein sequence ID" value="AUD06745.1"/>
    <property type="molecule type" value="Genomic_DNA"/>
</dbReference>
<accession>A0A2K8ZA73</accession>
<dbReference type="InterPro" id="IPR007492">
    <property type="entry name" value="LytTR_DNA-bd_dom"/>
</dbReference>
<dbReference type="GO" id="GO:0003677">
    <property type="term" value="F:DNA binding"/>
    <property type="evidence" value="ECO:0007669"/>
    <property type="project" value="InterPro"/>
</dbReference>
<evidence type="ECO:0000313" key="2">
    <source>
        <dbReference type="EMBL" id="AUD06745.1"/>
    </source>
</evidence>
<evidence type="ECO:0000259" key="1">
    <source>
        <dbReference type="SMART" id="SM00850"/>
    </source>
</evidence>
<dbReference type="AlphaFoldDB" id="A0A2K8ZA73"/>
<dbReference type="OrthoDB" id="1430683at2"/>
<name>A0A2K8ZA73_9BACT</name>
<organism evidence="2 3">
    <name type="scientific">Spirosoma pollinicola</name>
    <dbReference type="NCBI Taxonomy" id="2057025"/>
    <lineage>
        <taxon>Bacteria</taxon>
        <taxon>Pseudomonadati</taxon>
        <taxon>Bacteroidota</taxon>
        <taxon>Cytophagia</taxon>
        <taxon>Cytophagales</taxon>
        <taxon>Cytophagaceae</taxon>
        <taxon>Spirosoma</taxon>
    </lineage>
</organism>
<dbReference type="KEGG" id="spir:CWM47_35820"/>
<reference evidence="2 3" key="1">
    <citation type="submission" date="2017-11" db="EMBL/GenBank/DDBJ databases">
        <title>Taxonomic description and genome sequences of Spirosoma HA7 sp. nov., isolated from pollen microhabitat of Corylus avellana.</title>
        <authorList>
            <person name="Ambika Manirajan B."/>
            <person name="Suarez C."/>
            <person name="Ratering S."/>
            <person name="Geissler-Plaum R."/>
            <person name="Cardinale M."/>
            <person name="Sylvia S."/>
        </authorList>
    </citation>
    <scope>NUCLEOTIDE SEQUENCE [LARGE SCALE GENOMIC DNA]</scope>
    <source>
        <strain evidence="2 3">HA7</strain>
    </source>
</reference>
<dbReference type="Proteomes" id="UP000232883">
    <property type="component" value="Chromosome"/>
</dbReference>
<gene>
    <name evidence="2" type="ORF">CWM47_35820</name>
</gene>
<evidence type="ECO:0000313" key="3">
    <source>
        <dbReference type="Proteomes" id="UP000232883"/>
    </source>
</evidence>
<proteinExistence type="predicted"/>